<keyword evidence="6" id="KW-0347">Helicase</keyword>
<evidence type="ECO:0000256" key="2">
    <source>
        <dbReference type="PROSITE-ProRule" id="PRU00325"/>
    </source>
</evidence>
<feature type="domain" description="Helicase C-terminal" evidence="5">
    <location>
        <begin position="882"/>
        <end position="1048"/>
    </location>
</feature>
<evidence type="ECO:0000313" key="6">
    <source>
        <dbReference type="EMBL" id="NFF88331.1"/>
    </source>
</evidence>
<keyword evidence="2" id="KW-0862">Zinc</keyword>
<dbReference type="InterPro" id="IPR049730">
    <property type="entry name" value="SNF2/RAD54-like_C"/>
</dbReference>
<feature type="domain" description="Helicase ATP-binding" evidence="4">
    <location>
        <begin position="609"/>
        <end position="766"/>
    </location>
</feature>
<keyword evidence="2" id="KW-0863">Zinc-finger</keyword>
<dbReference type="InterPro" id="IPR013663">
    <property type="entry name" value="Helicase_SWF/SNF/SWI_bac"/>
</dbReference>
<dbReference type="PROSITE" id="PS51192">
    <property type="entry name" value="HELICASE_ATP_BIND_1"/>
    <property type="match status" value="1"/>
</dbReference>
<proteinExistence type="predicted"/>
<keyword evidence="6" id="KW-0067">ATP-binding</keyword>
<dbReference type="EMBL" id="SWOV01000027">
    <property type="protein sequence ID" value="NFF88331.1"/>
    <property type="molecule type" value="Genomic_DNA"/>
</dbReference>
<dbReference type="InterPro" id="IPR027417">
    <property type="entry name" value="P-loop_NTPase"/>
</dbReference>
<dbReference type="Pfam" id="PF08455">
    <property type="entry name" value="SNF2_assoc"/>
    <property type="match status" value="1"/>
</dbReference>
<dbReference type="GO" id="GO:0004386">
    <property type="term" value="F:helicase activity"/>
    <property type="evidence" value="ECO:0007669"/>
    <property type="project" value="UniProtKB-KW"/>
</dbReference>
<keyword evidence="1" id="KW-0378">Hydrolase</keyword>
<dbReference type="Pfam" id="PF00271">
    <property type="entry name" value="Helicase_C"/>
    <property type="match status" value="1"/>
</dbReference>
<gene>
    <name evidence="6" type="ORF">FC774_10670</name>
    <name evidence="7" type="ORF">FDB51_00730</name>
</gene>
<evidence type="ECO:0000259" key="3">
    <source>
        <dbReference type="PROSITE" id="PS50966"/>
    </source>
</evidence>
<dbReference type="Gene3D" id="3.40.50.300">
    <property type="entry name" value="P-loop containing nucleotide triphosphate hydrolases"/>
    <property type="match status" value="1"/>
</dbReference>
<dbReference type="InterPro" id="IPR038718">
    <property type="entry name" value="SNF2-like_sf"/>
</dbReference>
<name>A0A0M1LSA9_CLOBO</name>
<dbReference type="SUPFAM" id="SSF52540">
    <property type="entry name" value="P-loop containing nucleoside triphosphate hydrolases"/>
    <property type="match status" value="2"/>
</dbReference>
<dbReference type="InterPro" id="IPR014001">
    <property type="entry name" value="Helicase_ATP-bd"/>
</dbReference>
<reference evidence="8 9" key="1">
    <citation type="submission" date="2019-04" db="EMBL/GenBank/DDBJ databases">
        <title>Genome sequencing of Clostridium botulinum Groups I-IV and Clostridium butyricum.</title>
        <authorList>
            <person name="Brunt J."/>
            <person name="Van Vliet A.H.M."/>
            <person name="Stringer S.C."/>
            <person name="Carter A.T."/>
            <person name="Peck M.W."/>
        </authorList>
    </citation>
    <scope>NUCLEOTIDE SEQUENCE [LARGE SCALE GENOMIC DNA]</scope>
    <source>
        <strain evidence="6 9">1605</strain>
        <strain evidence="7 8">CB-K-33E</strain>
    </source>
</reference>
<dbReference type="Pfam" id="PF00176">
    <property type="entry name" value="SNF2-rel_dom"/>
    <property type="match status" value="1"/>
</dbReference>
<dbReference type="RefSeq" id="WP_053342658.1">
    <property type="nucleotide sequence ID" value="NZ_LFPA01000096.1"/>
</dbReference>
<dbReference type="CDD" id="cd18793">
    <property type="entry name" value="SF2_C_SNF"/>
    <property type="match status" value="1"/>
</dbReference>
<dbReference type="PROSITE" id="PS50966">
    <property type="entry name" value="ZF_SWIM"/>
    <property type="match status" value="1"/>
</dbReference>
<protein>
    <submittedName>
        <fullName evidence="6">ATP-dependent helicase</fullName>
    </submittedName>
</protein>
<feature type="domain" description="SWIM-type" evidence="3">
    <location>
        <begin position="61"/>
        <end position="103"/>
    </location>
</feature>
<dbReference type="GO" id="GO:0008270">
    <property type="term" value="F:zinc ion binding"/>
    <property type="evidence" value="ECO:0007669"/>
    <property type="project" value="UniProtKB-KW"/>
</dbReference>
<dbReference type="SMART" id="SM00487">
    <property type="entry name" value="DEXDc"/>
    <property type="match status" value="1"/>
</dbReference>
<evidence type="ECO:0000313" key="9">
    <source>
        <dbReference type="Proteomes" id="UP000476820"/>
    </source>
</evidence>
<dbReference type="CDD" id="cd18012">
    <property type="entry name" value="DEXQc_arch_SWI2_SNF2"/>
    <property type="match status" value="1"/>
</dbReference>
<dbReference type="PROSITE" id="PS51194">
    <property type="entry name" value="HELICASE_CTER"/>
    <property type="match status" value="1"/>
</dbReference>
<dbReference type="GO" id="GO:0005524">
    <property type="term" value="F:ATP binding"/>
    <property type="evidence" value="ECO:0007669"/>
    <property type="project" value="InterPro"/>
</dbReference>
<evidence type="ECO:0000259" key="4">
    <source>
        <dbReference type="PROSITE" id="PS51192"/>
    </source>
</evidence>
<dbReference type="OrthoDB" id="9760715at2"/>
<sequence>MKLLDLEFKLLRGLSKISLTRGKNIITDNKLVRLNGKKIEDSYNIYGKIKDDKLKEYNPHLRFNLKNGKVTLAKCECHEEKYDEDLGRMVICEHLVAIILTFFDKIKKQSNKDNIENVKKETVKYILDEKSNKELLDIDVVLNEVKDKNGDYFEANFFIGSKIKYLVNIKEFISNYIKKENFYIAKGFIYSYKKYYFNEDDEELIEFLEEYLSICRLELNTGNIKIFPQNIRRFLSFIQKKKIKFKYNYQNYLCDIKTTDLPISFTFKKIKEDYVLSTKKVFPIPLNKKMNAFLYDRKIYISSIKHLQSYIKFYEDLKEYGKIIFSKDTCIKDINKVIEVLNEISNDINIEQDIIDDLDKLISFKFKLTNIKNHRIIKVKIIRGNLELEYTNDNINSNYIIKRSRKVRNIESEMNKLRFFYNDGDFIFQGNDDEYYEFLKNGINNIKKMGEVNNFKEEKAFTLFDGSFLHYNLKSNNEEHTSFMFSLSDFSSSDLNKLYIGWKEKKSYIKLNDDSFVNLEDEDMINFFKIVENLNLDIMSENNSYIVENNKLYYLNEKLNSKKYNVNGVEIFKEALNKLENLDDEKIFIPSNLNATLREYQVKGYRWLKNLSKLGFGGILADEMGLGKTIQIISFLLSEPSKKAFVITPTSLIYNWDEEFKKFAPSLKVGIIHGDLKARNKVLDDIEKYDLIITTYGTLRNDYLKYENIKFNYLIIDEAQNISNPKAKVTEVVKGIKANIRFALTGTPIENNLIDLWSLFDFIMPGYLFSKDEFSKKFTNNDEKSKQELRIMINPYILRRLKKDVIKELPNKIEDRFFVEMTKNQKKMYKIYVKDIQDKLKKIDSRNNRIAIFAYLTRLRQLCLDPSIIVEDYDGGSGKINVAKELIKKSIKNNHKILLFSQFTSVLNKVCDELKGEQISYLYLDGSTPSKERIRLAHEFNNNEDIKIFLISLKAGGTGLNLTSADMVIHFDPWWNPAIEDQATDRAHRIGQKNVVRVIKLITKESIEEKILLLQEDKKALIEDVITGELKENGLINKLSREELLDLLKI</sequence>
<evidence type="ECO:0000259" key="5">
    <source>
        <dbReference type="PROSITE" id="PS51194"/>
    </source>
</evidence>
<dbReference type="GO" id="GO:0016787">
    <property type="term" value="F:hydrolase activity"/>
    <property type="evidence" value="ECO:0007669"/>
    <property type="project" value="UniProtKB-KW"/>
</dbReference>
<dbReference type="InterPro" id="IPR000330">
    <property type="entry name" value="SNF2_N"/>
</dbReference>
<dbReference type="InterPro" id="IPR007527">
    <property type="entry name" value="Znf_SWIM"/>
</dbReference>
<dbReference type="AlphaFoldDB" id="A0A0M1LSA9"/>
<evidence type="ECO:0000313" key="8">
    <source>
        <dbReference type="Proteomes" id="UP000473681"/>
    </source>
</evidence>
<accession>A0A0M1LSA9</accession>
<comment type="caution">
    <text evidence="6">The sequence shown here is derived from an EMBL/GenBank/DDBJ whole genome shotgun (WGS) entry which is preliminary data.</text>
</comment>
<dbReference type="Gene3D" id="3.40.50.10810">
    <property type="entry name" value="Tandem AAA-ATPase domain"/>
    <property type="match status" value="1"/>
</dbReference>
<dbReference type="EMBL" id="SWVK01000001">
    <property type="protein sequence ID" value="NFN33675.1"/>
    <property type="molecule type" value="Genomic_DNA"/>
</dbReference>
<keyword evidence="2" id="KW-0479">Metal-binding</keyword>
<dbReference type="PANTHER" id="PTHR10799">
    <property type="entry name" value="SNF2/RAD54 HELICASE FAMILY"/>
    <property type="match status" value="1"/>
</dbReference>
<dbReference type="InterPro" id="IPR001650">
    <property type="entry name" value="Helicase_C-like"/>
</dbReference>
<evidence type="ECO:0000256" key="1">
    <source>
        <dbReference type="ARBA" id="ARBA00022801"/>
    </source>
</evidence>
<organism evidence="6 9">
    <name type="scientific">Clostridium botulinum</name>
    <dbReference type="NCBI Taxonomy" id="1491"/>
    <lineage>
        <taxon>Bacteria</taxon>
        <taxon>Bacillati</taxon>
        <taxon>Bacillota</taxon>
        <taxon>Clostridia</taxon>
        <taxon>Eubacteriales</taxon>
        <taxon>Clostridiaceae</taxon>
        <taxon>Clostridium</taxon>
    </lineage>
</organism>
<dbReference type="SMART" id="SM00490">
    <property type="entry name" value="HELICc"/>
    <property type="match status" value="1"/>
</dbReference>
<dbReference type="Proteomes" id="UP000476820">
    <property type="component" value="Unassembled WGS sequence"/>
</dbReference>
<evidence type="ECO:0000313" key="7">
    <source>
        <dbReference type="EMBL" id="NFN33675.1"/>
    </source>
</evidence>
<keyword evidence="6" id="KW-0547">Nucleotide-binding</keyword>
<dbReference type="Proteomes" id="UP000473681">
    <property type="component" value="Unassembled WGS sequence"/>
</dbReference>